<dbReference type="VEuPathDB" id="FungiDB:FOXG_11238"/>
<organism evidence="1 2">
    <name type="scientific">Fusarium oxysporum (strain Fo5176)</name>
    <name type="common">Fusarium vascular wilt</name>
    <dbReference type="NCBI Taxonomy" id="660025"/>
    <lineage>
        <taxon>Eukaryota</taxon>
        <taxon>Fungi</taxon>
        <taxon>Dikarya</taxon>
        <taxon>Ascomycota</taxon>
        <taxon>Pezizomycotina</taxon>
        <taxon>Sordariomycetes</taxon>
        <taxon>Hypocreomycetidae</taxon>
        <taxon>Hypocreales</taxon>
        <taxon>Nectriaceae</taxon>
        <taxon>Fusarium</taxon>
        <taxon>Fusarium oxysporum species complex</taxon>
    </lineage>
</organism>
<dbReference type="Proteomes" id="UP000002489">
    <property type="component" value="Unassembled WGS sequence"/>
</dbReference>
<accession>A0A0D2Y4N5</accession>
<reference evidence="2" key="1">
    <citation type="journal article" date="2012" name="Mol. Plant Microbe Interact.">
        <title>A highly conserved effector in Fusarium oxysporum is required for full virulence on Arabidopsis.</title>
        <authorList>
            <person name="Thatcher L.F."/>
            <person name="Gardiner D.M."/>
            <person name="Kazan K."/>
            <person name="Manners J."/>
        </authorList>
    </citation>
    <scope>NUCLEOTIDE SEQUENCE [LARGE SCALE GENOMIC DNA]</scope>
    <source>
        <strain evidence="2">Fo5176</strain>
    </source>
</reference>
<dbReference type="EnsemblFungi" id="FOXG_11238T0">
    <property type="protein sequence ID" value="FOXG_11238P0"/>
    <property type="gene ID" value="FOXG_11238"/>
</dbReference>
<proteinExistence type="predicted"/>
<sequence>MDRTPGHKTYQDLCSTTHSKNPCQTRLIVHAVPDLAFYTQRYTSSDLPNLCLILVSKPKSINQSSLAHAPGSNLKATERQGPQLGSHYQGESLLQYSILHAGYRTLERLLNADQTLQPLFIS</sequence>
<name>A0A0D2Y4N5_FUSOF</name>
<evidence type="ECO:0000313" key="2">
    <source>
        <dbReference type="Proteomes" id="UP000002489"/>
    </source>
</evidence>
<evidence type="ECO:0000313" key="1">
    <source>
        <dbReference type="EnsemblFungi" id="FOXG_11238P0"/>
    </source>
</evidence>
<protein>
    <submittedName>
        <fullName evidence="1">Uncharacterized protein</fullName>
    </submittedName>
</protein>
<reference evidence="1" key="2">
    <citation type="submission" date="2025-08" db="UniProtKB">
        <authorList>
            <consortium name="EnsemblFungi"/>
        </authorList>
    </citation>
    <scope>IDENTIFICATION</scope>
    <source>
        <strain evidence="1">4287 / CBS 123668 / FGSC 9935 / NRRL 34936</strain>
    </source>
</reference>
<gene>
    <name evidence="1" type="primary">28952651</name>
</gene>
<dbReference type="AlphaFoldDB" id="A0A0D2Y4N5"/>